<name>A0A7C4MP55_9BACT</name>
<evidence type="ECO:0000313" key="13">
    <source>
        <dbReference type="EMBL" id="HGU32184.1"/>
    </source>
</evidence>
<dbReference type="CDD" id="cd18084">
    <property type="entry name" value="RsmE-like"/>
    <property type="match status" value="1"/>
</dbReference>
<comment type="subcellular location">
    <subcellularLocation>
        <location evidence="1 10">Cytoplasm</location>
    </subcellularLocation>
</comment>
<evidence type="ECO:0000256" key="7">
    <source>
        <dbReference type="ARBA" id="ARBA00022691"/>
    </source>
</evidence>
<evidence type="ECO:0000256" key="8">
    <source>
        <dbReference type="ARBA" id="ARBA00025699"/>
    </source>
</evidence>
<dbReference type="PANTHER" id="PTHR30027:SF3">
    <property type="entry name" value="16S RRNA (URACIL(1498)-N(3))-METHYLTRANSFERASE"/>
    <property type="match status" value="1"/>
</dbReference>
<evidence type="ECO:0000256" key="3">
    <source>
        <dbReference type="ARBA" id="ARBA00022490"/>
    </source>
</evidence>
<evidence type="ECO:0000256" key="9">
    <source>
        <dbReference type="ARBA" id="ARBA00047944"/>
    </source>
</evidence>
<dbReference type="InterPro" id="IPR006700">
    <property type="entry name" value="RsmE"/>
</dbReference>
<dbReference type="InterPro" id="IPR046887">
    <property type="entry name" value="RsmE_PUA-like"/>
</dbReference>
<evidence type="ECO:0000256" key="4">
    <source>
        <dbReference type="ARBA" id="ARBA00022552"/>
    </source>
</evidence>
<dbReference type="Pfam" id="PF04452">
    <property type="entry name" value="Methyltrans_RNA"/>
    <property type="match status" value="1"/>
</dbReference>
<dbReference type="AlphaFoldDB" id="A0A7C4MP55"/>
<comment type="caution">
    <text evidence="13">The sequence shown here is derived from an EMBL/GenBank/DDBJ whole genome shotgun (WGS) entry which is preliminary data.</text>
</comment>
<dbReference type="InterPro" id="IPR029026">
    <property type="entry name" value="tRNA_m1G_MTases_N"/>
</dbReference>
<feature type="domain" description="Ribosomal RNA small subunit methyltransferase E PUA-like" evidence="12">
    <location>
        <begin position="18"/>
        <end position="63"/>
    </location>
</feature>
<dbReference type="EMBL" id="DSUH01000111">
    <property type="protein sequence ID" value="HGU32184.1"/>
    <property type="molecule type" value="Genomic_DNA"/>
</dbReference>
<dbReference type="InterPro" id="IPR029028">
    <property type="entry name" value="Alpha/beta_knot_MTases"/>
</dbReference>
<proteinExistence type="inferred from homology"/>
<dbReference type="GO" id="GO:0070042">
    <property type="term" value="F:rRNA (uridine-N3-)-methyltransferase activity"/>
    <property type="evidence" value="ECO:0007669"/>
    <property type="project" value="TreeGrafter"/>
</dbReference>
<organism evidence="13">
    <name type="scientific">Desulfatirhabdium butyrativorans</name>
    <dbReference type="NCBI Taxonomy" id="340467"/>
    <lineage>
        <taxon>Bacteria</taxon>
        <taxon>Pseudomonadati</taxon>
        <taxon>Thermodesulfobacteriota</taxon>
        <taxon>Desulfobacteria</taxon>
        <taxon>Desulfobacterales</taxon>
        <taxon>Desulfatirhabdiaceae</taxon>
        <taxon>Desulfatirhabdium</taxon>
    </lineage>
</organism>
<dbReference type="EC" id="2.1.1.193" evidence="10"/>
<evidence type="ECO:0000256" key="2">
    <source>
        <dbReference type="ARBA" id="ARBA00005528"/>
    </source>
</evidence>
<protein>
    <recommendedName>
        <fullName evidence="10">Ribosomal RNA small subunit methyltransferase E</fullName>
        <ecNumber evidence="10">2.1.1.193</ecNumber>
    </recommendedName>
</protein>
<evidence type="ECO:0000259" key="12">
    <source>
        <dbReference type="Pfam" id="PF20260"/>
    </source>
</evidence>
<evidence type="ECO:0000259" key="11">
    <source>
        <dbReference type="Pfam" id="PF04452"/>
    </source>
</evidence>
<dbReference type="NCBIfam" id="TIGR00046">
    <property type="entry name" value="RsmE family RNA methyltransferase"/>
    <property type="match status" value="1"/>
</dbReference>
<dbReference type="SUPFAM" id="SSF88697">
    <property type="entry name" value="PUA domain-like"/>
    <property type="match status" value="1"/>
</dbReference>
<comment type="function">
    <text evidence="8 10">Specifically methylates the N3 position of the uracil ring of uridine 1498 (m3U1498) in 16S rRNA. Acts on the fully assembled 30S ribosomal subunit.</text>
</comment>
<dbReference type="PANTHER" id="PTHR30027">
    <property type="entry name" value="RIBOSOMAL RNA SMALL SUBUNIT METHYLTRANSFERASE E"/>
    <property type="match status" value="1"/>
</dbReference>
<dbReference type="Gene3D" id="3.40.1280.10">
    <property type="match status" value="1"/>
</dbReference>
<comment type="similarity">
    <text evidence="2 10">Belongs to the RNA methyltransferase RsmE family.</text>
</comment>
<keyword evidence="7 10" id="KW-0949">S-adenosyl-L-methionine</keyword>
<gene>
    <name evidence="13" type="ORF">ENS29_04940</name>
</gene>
<evidence type="ECO:0000256" key="5">
    <source>
        <dbReference type="ARBA" id="ARBA00022603"/>
    </source>
</evidence>
<keyword evidence="4 10" id="KW-0698">rRNA processing</keyword>
<dbReference type="InterPro" id="IPR046886">
    <property type="entry name" value="RsmE_MTase_dom"/>
</dbReference>
<comment type="catalytic activity">
    <reaction evidence="9 10">
        <text>uridine(1498) in 16S rRNA + S-adenosyl-L-methionine = N(3)-methyluridine(1498) in 16S rRNA + S-adenosyl-L-homocysteine + H(+)</text>
        <dbReference type="Rhea" id="RHEA:42920"/>
        <dbReference type="Rhea" id="RHEA-COMP:10283"/>
        <dbReference type="Rhea" id="RHEA-COMP:10284"/>
        <dbReference type="ChEBI" id="CHEBI:15378"/>
        <dbReference type="ChEBI" id="CHEBI:57856"/>
        <dbReference type="ChEBI" id="CHEBI:59789"/>
        <dbReference type="ChEBI" id="CHEBI:65315"/>
        <dbReference type="ChEBI" id="CHEBI:74502"/>
        <dbReference type="EC" id="2.1.1.193"/>
    </reaction>
</comment>
<keyword evidence="6 10" id="KW-0808">Transferase</keyword>
<dbReference type="InterPro" id="IPR015947">
    <property type="entry name" value="PUA-like_sf"/>
</dbReference>
<dbReference type="SUPFAM" id="SSF75217">
    <property type="entry name" value="alpha/beta knot"/>
    <property type="match status" value="1"/>
</dbReference>
<evidence type="ECO:0000256" key="6">
    <source>
        <dbReference type="ARBA" id="ARBA00022679"/>
    </source>
</evidence>
<dbReference type="Pfam" id="PF20260">
    <property type="entry name" value="PUA_4"/>
    <property type="match status" value="1"/>
</dbReference>
<dbReference type="PIRSF" id="PIRSF015601">
    <property type="entry name" value="MTase_slr0722"/>
    <property type="match status" value="1"/>
</dbReference>
<evidence type="ECO:0000256" key="1">
    <source>
        <dbReference type="ARBA" id="ARBA00004496"/>
    </source>
</evidence>
<accession>A0A7C4MP55</accession>
<keyword evidence="5 10" id="KW-0489">Methyltransferase</keyword>
<feature type="domain" description="Ribosomal RNA small subunit methyltransferase E methyltransferase" evidence="11">
    <location>
        <begin position="74"/>
        <end position="240"/>
    </location>
</feature>
<reference evidence="13" key="1">
    <citation type="journal article" date="2020" name="mSystems">
        <title>Genome- and Community-Level Interaction Insights into Carbon Utilization and Element Cycling Functions of Hydrothermarchaeota in Hydrothermal Sediment.</title>
        <authorList>
            <person name="Zhou Z."/>
            <person name="Liu Y."/>
            <person name="Xu W."/>
            <person name="Pan J."/>
            <person name="Luo Z.H."/>
            <person name="Li M."/>
        </authorList>
    </citation>
    <scope>NUCLEOTIDE SEQUENCE [LARGE SCALE GENOMIC DNA]</scope>
    <source>
        <strain evidence="13">SpSt-477</strain>
    </source>
</reference>
<evidence type="ECO:0000256" key="10">
    <source>
        <dbReference type="PIRNR" id="PIRNR015601"/>
    </source>
</evidence>
<sequence>MRRFWIPSDRIQETNPVLDGEEAFHLIRVLRARSGQTILLMDGRGSVAEACIQSILRDRVALTVMNRTHVPETRPFRIVVAQALLKDAYMEDLIRRWVELGADECFAFVSERSVPILEDDRGRKRKQRWNTLAREAMKQSGNPYLPTLHEPIDMHQMMDALRHCPVKLLFWENESRMLSREIFSLPDRMEGRIDIGVVFGPEGGISESEVATFQQHGFQTVSLGPRILRAVTAGIVGVGLVGFLAEEALSPANFPPPGCSVQT</sequence>
<dbReference type="GO" id="GO:0070475">
    <property type="term" value="P:rRNA base methylation"/>
    <property type="evidence" value="ECO:0007669"/>
    <property type="project" value="TreeGrafter"/>
</dbReference>
<keyword evidence="3 10" id="KW-0963">Cytoplasm</keyword>
<dbReference type="GO" id="GO:0005737">
    <property type="term" value="C:cytoplasm"/>
    <property type="evidence" value="ECO:0007669"/>
    <property type="project" value="UniProtKB-SubCell"/>
</dbReference>